<evidence type="ECO:0000256" key="2">
    <source>
        <dbReference type="ARBA" id="ARBA00022729"/>
    </source>
</evidence>
<gene>
    <name evidence="5" type="ORF">CD943_00330</name>
</gene>
<organism evidence="5 6">
    <name type="scientific">Brevundimonas diminuta</name>
    <name type="common">Pseudomonas diminuta</name>
    <dbReference type="NCBI Taxonomy" id="293"/>
    <lineage>
        <taxon>Bacteria</taxon>
        <taxon>Pseudomonadati</taxon>
        <taxon>Pseudomonadota</taxon>
        <taxon>Alphaproteobacteria</taxon>
        <taxon>Caulobacterales</taxon>
        <taxon>Caulobacteraceae</taxon>
        <taxon>Brevundimonas</taxon>
    </lineage>
</organism>
<dbReference type="RefSeq" id="WP_088409728.1">
    <property type="nucleotide sequence ID" value="NZ_CP021995.1"/>
</dbReference>
<proteinExistence type="inferred from homology"/>
<dbReference type="EMBL" id="CP021995">
    <property type="protein sequence ID" value="ASD25480.1"/>
    <property type="molecule type" value="Genomic_DNA"/>
</dbReference>
<keyword evidence="2 4" id="KW-0732">Signal</keyword>
<evidence type="ECO:0000313" key="6">
    <source>
        <dbReference type="Proteomes" id="UP000197024"/>
    </source>
</evidence>
<dbReference type="InterPro" id="IPR033645">
    <property type="entry name" value="VirB9/CagX/TrbG_C"/>
</dbReference>
<dbReference type="InterPro" id="IPR010258">
    <property type="entry name" value="Conjugal_tfr_TrbG/VirB9/CagX"/>
</dbReference>
<evidence type="ECO:0000256" key="1">
    <source>
        <dbReference type="ARBA" id="ARBA00006135"/>
    </source>
</evidence>
<reference evidence="5 6" key="2">
    <citation type="submission" date="2017-06" db="EMBL/GenBank/DDBJ databases">
        <authorList>
            <person name="Kim H.J."/>
            <person name="Triplett B.A."/>
        </authorList>
    </citation>
    <scope>NUCLEOTIDE SEQUENCE [LARGE SCALE GENOMIC DNA]</scope>
    <source>
        <strain evidence="5 6">BZC3</strain>
    </source>
</reference>
<accession>A0A1Z3LTJ2</accession>
<dbReference type="InterPro" id="IPR038161">
    <property type="entry name" value="VirB9/CagX/TrbG_C_sf"/>
</dbReference>
<feature type="compositionally biased region" description="Polar residues" evidence="3">
    <location>
        <begin position="248"/>
        <end position="257"/>
    </location>
</feature>
<evidence type="ECO:0000256" key="4">
    <source>
        <dbReference type="SAM" id="SignalP"/>
    </source>
</evidence>
<reference evidence="5 6" key="1">
    <citation type="submission" date="2017-06" db="EMBL/GenBank/DDBJ databases">
        <title>Biodegradation of gentamicin by bacterial consortia AMQD4 in synthetic medium and raw gentamicin sewage.</title>
        <authorList>
            <person name="Chang H."/>
            <person name="Feng Y."/>
            <person name="Li Z."/>
            <person name="Xue J."/>
            <person name="Cheng D."/>
        </authorList>
    </citation>
    <scope>NUCLEOTIDE SEQUENCE [LARGE SCALE GENOMIC DNA]</scope>
    <source>
        <strain evidence="5 6">BZC3</strain>
    </source>
</reference>
<feature type="chain" id="PRO_5013074363" evidence="4">
    <location>
        <begin position="22"/>
        <end position="268"/>
    </location>
</feature>
<feature type="signal peptide" evidence="4">
    <location>
        <begin position="1"/>
        <end position="21"/>
    </location>
</feature>
<dbReference type="CDD" id="cd06911">
    <property type="entry name" value="VirB9_CagX_TrbG"/>
    <property type="match status" value="1"/>
</dbReference>
<sequence length="268" mass="28368">MKPLAALFGVSVLALAAPAFAQENGRIRELTWTPGAVHTIEGAFRTATQIIFSPQETIRHAAIGDSVAWEIAAEGSVLFLKPRERHAPTNLLVVTDRAGETRHYAFALSAGGGAGAVWQVRFRYPSDENAAAEAALTQAAAAAETRLIGLELARGALEGPRNLAWTAQGASALQPSEISDNGRFTVMRFPGGQAIPAIFEMDGATERLVPHDVRGEFVVIHGVVRGLRLRRGASVLCLYNEAFDDRSTGSPTGTASPQIDRVATGASS</sequence>
<comment type="similarity">
    <text evidence="1">Belongs to the TrbG/VirB9 family.</text>
</comment>
<evidence type="ECO:0000256" key="3">
    <source>
        <dbReference type="SAM" id="MobiDB-lite"/>
    </source>
</evidence>
<dbReference type="Proteomes" id="UP000197024">
    <property type="component" value="Chromosome"/>
</dbReference>
<dbReference type="Gene3D" id="2.60.40.2500">
    <property type="match status" value="1"/>
</dbReference>
<protein>
    <submittedName>
        <fullName evidence="5">Conjugal transfer protein</fullName>
    </submittedName>
</protein>
<name>A0A1Z3LTJ2_BREDI</name>
<dbReference type="AlphaFoldDB" id="A0A1Z3LTJ2"/>
<feature type="region of interest" description="Disordered" evidence="3">
    <location>
        <begin position="247"/>
        <end position="268"/>
    </location>
</feature>
<dbReference type="Pfam" id="PF03524">
    <property type="entry name" value="CagX"/>
    <property type="match status" value="1"/>
</dbReference>
<evidence type="ECO:0000313" key="5">
    <source>
        <dbReference type="EMBL" id="ASD25480.1"/>
    </source>
</evidence>